<comment type="caution">
    <text evidence="1">The sequence shown here is derived from an EMBL/GenBank/DDBJ whole genome shotgun (WGS) entry which is preliminary data.</text>
</comment>
<sequence>MTEADAALLRFIEMLADRDYRFVTPTPATQARVVARRSAAEVFTRR</sequence>
<dbReference type="EMBL" id="JAWJEJ010000001">
    <property type="protein sequence ID" value="MDV3455401.1"/>
    <property type="molecule type" value="Genomic_DNA"/>
</dbReference>
<reference evidence="1 2" key="1">
    <citation type="submission" date="2023-10" db="EMBL/GenBank/DDBJ databases">
        <title>Sphingomonas sp. HF-S4 16S ribosomal RNA gene Genome sequencing and assembly.</title>
        <authorList>
            <person name="Lee H."/>
        </authorList>
    </citation>
    <scope>NUCLEOTIDE SEQUENCE [LARGE SCALE GENOMIC DNA]</scope>
    <source>
        <strain evidence="1 2">HF-S4</strain>
    </source>
</reference>
<proteinExistence type="predicted"/>
<gene>
    <name evidence="1" type="ORF">RZN05_00280</name>
</gene>
<organism evidence="1 2">
    <name type="scientific">Sphingomonas agrestis</name>
    <dbReference type="NCBI Taxonomy" id="3080540"/>
    <lineage>
        <taxon>Bacteria</taxon>
        <taxon>Pseudomonadati</taxon>
        <taxon>Pseudomonadota</taxon>
        <taxon>Alphaproteobacteria</taxon>
        <taxon>Sphingomonadales</taxon>
        <taxon>Sphingomonadaceae</taxon>
        <taxon>Sphingomonas</taxon>
    </lineage>
</organism>
<name>A0ABU3Y1Z1_9SPHN</name>
<protein>
    <submittedName>
        <fullName evidence="1">Uncharacterized protein</fullName>
    </submittedName>
</protein>
<evidence type="ECO:0000313" key="1">
    <source>
        <dbReference type="EMBL" id="MDV3455401.1"/>
    </source>
</evidence>
<dbReference type="RefSeq" id="WP_317224623.1">
    <property type="nucleotide sequence ID" value="NZ_JAWJEJ010000001.1"/>
</dbReference>
<keyword evidence="2" id="KW-1185">Reference proteome</keyword>
<evidence type="ECO:0000313" key="2">
    <source>
        <dbReference type="Proteomes" id="UP001273531"/>
    </source>
</evidence>
<accession>A0ABU3Y1Z1</accession>
<dbReference type="Proteomes" id="UP001273531">
    <property type="component" value="Unassembled WGS sequence"/>
</dbReference>